<evidence type="ECO:0000256" key="1">
    <source>
        <dbReference type="SAM" id="MobiDB-lite"/>
    </source>
</evidence>
<dbReference type="Proteomes" id="UP001176961">
    <property type="component" value="Unassembled WGS sequence"/>
</dbReference>
<accession>A0AA36DPU4</accession>
<keyword evidence="3" id="KW-1185">Reference proteome</keyword>
<evidence type="ECO:0000313" key="3">
    <source>
        <dbReference type="Proteomes" id="UP001176961"/>
    </source>
</evidence>
<feature type="region of interest" description="Disordered" evidence="1">
    <location>
        <begin position="30"/>
        <end position="50"/>
    </location>
</feature>
<organism evidence="2 3">
    <name type="scientific">Cylicocyclus nassatus</name>
    <name type="common">Nematode worm</name>
    <dbReference type="NCBI Taxonomy" id="53992"/>
    <lineage>
        <taxon>Eukaryota</taxon>
        <taxon>Metazoa</taxon>
        <taxon>Ecdysozoa</taxon>
        <taxon>Nematoda</taxon>
        <taxon>Chromadorea</taxon>
        <taxon>Rhabditida</taxon>
        <taxon>Rhabditina</taxon>
        <taxon>Rhabditomorpha</taxon>
        <taxon>Strongyloidea</taxon>
        <taxon>Strongylidae</taxon>
        <taxon>Cylicocyclus</taxon>
    </lineage>
</organism>
<comment type="caution">
    <text evidence="2">The sequence shown here is derived from an EMBL/GenBank/DDBJ whole genome shotgun (WGS) entry which is preliminary data.</text>
</comment>
<sequence>MNILRIIYSKATHAIEEKCECATDAEAETENTEALTTPWTSTPFRSKSPSQANKTIALSLAESFEELRLESAIKAPRCNSPARIAAKFINSLNELALAGAVCSLHDANATLLCYVGQVTTPLSNSGLRHPCSIFSDVRVT</sequence>
<protein>
    <submittedName>
        <fullName evidence="2">Uncharacterized protein</fullName>
    </submittedName>
</protein>
<dbReference type="AlphaFoldDB" id="A0AA36DPU4"/>
<evidence type="ECO:0000313" key="2">
    <source>
        <dbReference type="EMBL" id="CAJ0591468.1"/>
    </source>
</evidence>
<dbReference type="EMBL" id="CATQJL010000001">
    <property type="protein sequence ID" value="CAJ0591468.1"/>
    <property type="molecule type" value="Genomic_DNA"/>
</dbReference>
<proteinExistence type="predicted"/>
<gene>
    <name evidence="2" type="ORF">CYNAS_LOCUS3451</name>
</gene>
<feature type="compositionally biased region" description="Polar residues" evidence="1">
    <location>
        <begin position="38"/>
        <end position="50"/>
    </location>
</feature>
<reference evidence="2" key="1">
    <citation type="submission" date="2023-07" db="EMBL/GenBank/DDBJ databases">
        <authorList>
            <consortium name="CYATHOMIX"/>
        </authorList>
    </citation>
    <scope>NUCLEOTIDE SEQUENCE</scope>
    <source>
        <strain evidence="2">N/A</strain>
    </source>
</reference>
<name>A0AA36DPU4_CYLNA</name>